<dbReference type="InterPro" id="IPR029154">
    <property type="entry name" value="HIBADH-like_NADP-bd"/>
</dbReference>
<feature type="region of interest" description="Disordered" evidence="6">
    <location>
        <begin position="138"/>
        <end position="200"/>
    </location>
</feature>
<dbReference type="InterPro" id="IPR036291">
    <property type="entry name" value="NAD(P)-bd_dom_sf"/>
</dbReference>
<feature type="compositionally biased region" description="Basic and acidic residues" evidence="6">
    <location>
        <begin position="138"/>
        <end position="150"/>
    </location>
</feature>
<comment type="caution">
    <text evidence="8">The sequence shown here is derived from an EMBL/GenBank/DDBJ whole genome shotgun (WGS) entry which is preliminary data.</text>
</comment>
<evidence type="ECO:0000313" key="9">
    <source>
        <dbReference type="Proteomes" id="UP000887013"/>
    </source>
</evidence>
<evidence type="ECO:0000256" key="5">
    <source>
        <dbReference type="ARBA" id="ARBA00034140"/>
    </source>
</evidence>
<dbReference type="InterPro" id="IPR006115">
    <property type="entry name" value="6PGDH_NADP-bd"/>
</dbReference>
<dbReference type="GO" id="GO:0031491">
    <property type="term" value="F:nucleosome binding"/>
    <property type="evidence" value="ECO:0007669"/>
    <property type="project" value="TreeGrafter"/>
</dbReference>
<dbReference type="AlphaFoldDB" id="A0A8X6P501"/>
<dbReference type="InterPro" id="IPR000313">
    <property type="entry name" value="PWWP_dom"/>
</dbReference>
<evidence type="ECO:0000256" key="2">
    <source>
        <dbReference type="ARBA" id="ARBA00007598"/>
    </source>
</evidence>
<evidence type="ECO:0000256" key="3">
    <source>
        <dbReference type="ARBA" id="ARBA00022454"/>
    </source>
</evidence>
<reference evidence="8" key="1">
    <citation type="submission" date="2020-08" db="EMBL/GenBank/DDBJ databases">
        <title>Multicomponent nature underlies the extraordinary mechanical properties of spider dragline silk.</title>
        <authorList>
            <person name="Kono N."/>
            <person name="Nakamura H."/>
            <person name="Mori M."/>
            <person name="Yoshida Y."/>
            <person name="Ohtoshi R."/>
            <person name="Malay A.D."/>
            <person name="Moran D.A.P."/>
            <person name="Tomita M."/>
            <person name="Numata K."/>
            <person name="Arakawa K."/>
        </authorList>
    </citation>
    <scope>NUCLEOTIDE SEQUENCE</scope>
</reference>
<evidence type="ECO:0000256" key="6">
    <source>
        <dbReference type="SAM" id="MobiDB-lite"/>
    </source>
</evidence>
<proteinExistence type="inferred from homology"/>
<dbReference type="OrthoDB" id="6493824at2759"/>
<keyword evidence="3" id="KW-0158">Chromosome</keyword>
<dbReference type="SUPFAM" id="SSF48179">
    <property type="entry name" value="6-phosphogluconate dehydrogenase C-terminal domain-like"/>
    <property type="match status" value="1"/>
</dbReference>
<dbReference type="CDD" id="cd05836">
    <property type="entry name" value="PWWP_GLYR1"/>
    <property type="match status" value="1"/>
</dbReference>
<comment type="subcellular location">
    <subcellularLocation>
        <location evidence="1">Chromosome</location>
    </subcellularLocation>
</comment>
<evidence type="ECO:0000259" key="7">
    <source>
        <dbReference type="PROSITE" id="PS50812"/>
    </source>
</evidence>
<dbReference type="Gene3D" id="3.40.50.720">
    <property type="entry name" value="NAD(P)-binding Rossmann-like Domain"/>
    <property type="match status" value="1"/>
</dbReference>
<dbReference type="SUPFAM" id="SSF51735">
    <property type="entry name" value="NAD(P)-binding Rossmann-fold domains"/>
    <property type="match status" value="1"/>
</dbReference>
<dbReference type="PANTHER" id="PTHR43580">
    <property type="entry name" value="OXIDOREDUCTASE GLYR1-RELATED"/>
    <property type="match status" value="1"/>
</dbReference>
<dbReference type="PANTHER" id="PTHR43580:SF2">
    <property type="entry name" value="CYTOKINE-LIKE NUCLEAR FACTOR N-PAC"/>
    <property type="match status" value="1"/>
</dbReference>
<evidence type="ECO:0000256" key="4">
    <source>
        <dbReference type="ARBA" id="ARBA00030287"/>
    </source>
</evidence>
<dbReference type="Pfam" id="PF14833">
    <property type="entry name" value="NAD_binding_11"/>
    <property type="match status" value="1"/>
</dbReference>
<dbReference type="Pfam" id="PF03446">
    <property type="entry name" value="NAD_binding_2"/>
    <property type="match status" value="1"/>
</dbReference>
<dbReference type="Pfam" id="PF00855">
    <property type="entry name" value="PWWP"/>
    <property type="match status" value="1"/>
</dbReference>
<dbReference type="Gene3D" id="2.30.30.140">
    <property type="match status" value="1"/>
</dbReference>
<comment type="similarity">
    <text evidence="2">Belongs to the HIBADH-related family. NP60 subfamily.</text>
</comment>
<dbReference type="GO" id="GO:0050661">
    <property type="term" value="F:NADP binding"/>
    <property type="evidence" value="ECO:0007669"/>
    <property type="project" value="InterPro"/>
</dbReference>
<dbReference type="InterPro" id="IPR035501">
    <property type="entry name" value="GLYR1_PWWP"/>
</dbReference>
<feature type="non-terminal residue" evidence="8">
    <location>
        <position position="1"/>
    </location>
</feature>
<evidence type="ECO:0000256" key="1">
    <source>
        <dbReference type="ARBA" id="ARBA00004286"/>
    </source>
</evidence>
<gene>
    <name evidence="8" type="primary">AGAP009949</name>
    <name evidence="8" type="ORF">NPIL_32651</name>
</gene>
<dbReference type="SMART" id="SM00293">
    <property type="entry name" value="PWWP"/>
    <property type="match status" value="1"/>
</dbReference>
<dbReference type="InterPro" id="IPR008927">
    <property type="entry name" value="6-PGluconate_DH-like_C_sf"/>
</dbReference>
<dbReference type="PROSITE" id="PS50812">
    <property type="entry name" value="PWWP"/>
    <property type="match status" value="1"/>
</dbReference>
<dbReference type="Gene3D" id="1.10.1040.10">
    <property type="entry name" value="N-(1-d-carboxylethyl)-l-norvaline Dehydrogenase, domain 2"/>
    <property type="match status" value="1"/>
</dbReference>
<dbReference type="InterPro" id="IPR051265">
    <property type="entry name" value="HIBADH-related_NP60_sf"/>
</dbReference>
<dbReference type="GO" id="GO:0003677">
    <property type="term" value="F:DNA binding"/>
    <property type="evidence" value="ECO:0007669"/>
    <property type="project" value="TreeGrafter"/>
</dbReference>
<keyword evidence="9" id="KW-1185">Reference proteome</keyword>
<dbReference type="Proteomes" id="UP000887013">
    <property type="component" value="Unassembled WGS sequence"/>
</dbReference>
<evidence type="ECO:0000313" key="8">
    <source>
        <dbReference type="EMBL" id="GFT46734.1"/>
    </source>
</evidence>
<protein>
    <recommendedName>
        <fullName evidence="5">Cytokine-like nuclear factor N-PAC</fullName>
    </recommendedName>
    <alternativeName>
        <fullName evidence="4">Glyoxylate reductase 1 homolog</fullName>
    </alternativeName>
</protein>
<dbReference type="GO" id="GO:0051287">
    <property type="term" value="F:NAD binding"/>
    <property type="evidence" value="ECO:0007669"/>
    <property type="project" value="InterPro"/>
</dbReference>
<dbReference type="EMBL" id="BMAW01064723">
    <property type="protein sequence ID" value="GFT46734.1"/>
    <property type="molecule type" value="Genomic_DNA"/>
</dbReference>
<organism evidence="8 9">
    <name type="scientific">Nephila pilipes</name>
    <name type="common">Giant wood spider</name>
    <name type="synonym">Nephila maculata</name>
    <dbReference type="NCBI Taxonomy" id="299642"/>
    <lineage>
        <taxon>Eukaryota</taxon>
        <taxon>Metazoa</taxon>
        <taxon>Ecdysozoa</taxon>
        <taxon>Arthropoda</taxon>
        <taxon>Chelicerata</taxon>
        <taxon>Arachnida</taxon>
        <taxon>Araneae</taxon>
        <taxon>Araneomorphae</taxon>
        <taxon>Entelegynae</taxon>
        <taxon>Araneoidea</taxon>
        <taxon>Nephilidae</taxon>
        <taxon>Nephila</taxon>
    </lineage>
</organism>
<name>A0A8X6P501_NEPPI</name>
<dbReference type="GO" id="GO:0140673">
    <property type="term" value="P:transcription elongation-coupled chromatin remodeling"/>
    <property type="evidence" value="ECO:0007669"/>
    <property type="project" value="TreeGrafter"/>
</dbReference>
<accession>A0A8X6P501</accession>
<dbReference type="SUPFAM" id="SSF63748">
    <property type="entry name" value="Tudor/PWWP/MBT"/>
    <property type="match status" value="1"/>
</dbReference>
<dbReference type="InterPro" id="IPR013328">
    <property type="entry name" value="6PGD_dom2"/>
</dbReference>
<feature type="domain" description="PWWP" evidence="7">
    <location>
        <begin position="23"/>
        <end position="82"/>
    </location>
</feature>
<dbReference type="GO" id="GO:0000785">
    <property type="term" value="C:chromatin"/>
    <property type="evidence" value="ECO:0007669"/>
    <property type="project" value="TreeGrafter"/>
</dbReference>
<sequence>IFGRYKEEDKRFYLKMSEKDFEIGDLVWAKMKSYPFWPAKIQNPPNDTKSSTPKKPKHFVFFFGSKNCAWILDENIVPHSAEMLNNVSKKKSSSFVKAIDEIIEASGSVASKLKDVKEDSAKKDKSALKSTALQSPEKIAKIPSVKDNESSNKLPTVRIEKRGRKPKQKINEQENENTNKKTPLKRSLQEDASNRLSPPVQKLCKKSDGYSDLIPFAYNPIAVFQPLDDLSVKPGKNSELVPGPSFVSSQVVTKSPGGFIPTEKKIGLIGLGNMGQKLVKKLLDSGHNVSVWNRTPEKCEQFAEAGVCVYTVLADIIFNCDIIFCCVSGPEAAKSIVFEKEGVLEGLEKCRPGTKGYVELTTIDPVTSQEIAEAITYEGGKYLEAQMSGSRARAEEGSLVILGAGDRDLFYSCESCFYAISKNTFYLSCEVGKGSQMNLILSMLVGTACVALAESIALIDQCDLPKDKFLEILRSFPLACDLFSEKGRAIIAGDFTADIPLKYQQKDMNLALTLGDKYEQPLALTSHANELYKFAKFLCYSEDDVAAVYFGANFNRRNSNAAVP</sequence>